<dbReference type="PANTHER" id="PTHR34873:SF3">
    <property type="entry name" value="ADDICTION MODULE TOXIN, HICA FAMILY"/>
    <property type="match status" value="1"/>
</dbReference>
<keyword evidence="7" id="KW-0346">Stress response</keyword>
<keyword evidence="3" id="KW-0540">Nuclease</keyword>
<evidence type="ECO:0000313" key="8">
    <source>
        <dbReference type="EMBL" id="PIT89612.1"/>
    </source>
</evidence>
<evidence type="ECO:0000256" key="2">
    <source>
        <dbReference type="ARBA" id="ARBA00022649"/>
    </source>
</evidence>
<dbReference type="PANTHER" id="PTHR34873">
    <property type="entry name" value="SSR1766 PROTEIN"/>
    <property type="match status" value="1"/>
</dbReference>
<evidence type="ECO:0000256" key="5">
    <source>
        <dbReference type="ARBA" id="ARBA00022801"/>
    </source>
</evidence>
<evidence type="ECO:0000256" key="1">
    <source>
        <dbReference type="ARBA" id="ARBA00006620"/>
    </source>
</evidence>
<accession>A0A2M6W9W2</accession>
<feature type="non-terminal residue" evidence="8">
    <location>
        <position position="1"/>
    </location>
</feature>
<name>A0A2M6W9W2_9BACT</name>
<dbReference type="Pfam" id="PF07927">
    <property type="entry name" value="HicA_toxin"/>
    <property type="match status" value="1"/>
</dbReference>
<comment type="similarity">
    <text evidence="1">Belongs to the HicA mRNA interferase family.</text>
</comment>
<evidence type="ECO:0000256" key="7">
    <source>
        <dbReference type="ARBA" id="ARBA00023016"/>
    </source>
</evidence>
<dbReference type="GO" id="GO:0016787">
    <property type="term" value="F:hydrolase activity"/>
    <property type="evidence" value="ECO:0007669"/>
    <property type="project" value="UniProtKB-KW"/>
</dbReference>
<keyword evidence="6" id="KW-0694">RNA-binding</keyword>
<sequence length="69" mass="7991">KKMIKLLSRCGFEVIRIKGSHHFLRNNETDLVTTVPVHSNEDLGISMVKNILSDVNLNIEQYEKLRKKV</sequence>
<dbReference type="EMBL" id="PFBP01000048">
    <property type="protein sequence ID" value="PIT89612.1"/>
    <property type="molecule type" value="Genomic_DNA"/>
</dbReference>
<dbReference type="InterPro" id="IPR038570">
    <property type="entry name" value="HicA_sf"/>
</dbReference>
<evidence type="ECO:0000256" key="3">
    <source>
        <dbReference type="ARBA" id="ARBA00022722"/>
    </source>
</evidence>
<evidence type="ECO:0000256" key="4">
    <source>
        <dbReference type="ARBA" id="ARBA00022759"/>
    </source>
</evidence>
<reference evidence="9" key="1">
    <citation type="submission" date="2017-09" db="EMBL/GenBank/DDBJ databases">
        <title>Depth-based differentiation of microbial function through sediment-hosted aquifers and enrichment of novel symbionts in the deep terrestrial subsurface.</title>
        <authorList>
            <person name="Probst A.J."/>
            <person name="Ladd B."/>
            <person name="Jarett J.K."/>
            <person name="Geller-Mcgrath D.E."/>
            <person name="Sieber C.M.K."/>
            <person name="Emerson J.B."/>
            <person name="Anantharaman K."/>
            <person name="Thomas B.C."/>
            <person name="Malmstrom R."/>
            <person name="Stieglmeier M."/>
            <person name="Klingl A."/>
            <person name="Woyke T."/>
            <person name="Ryan C.M."/>
            <person name="Banfield J.F."/>
        </authorList>
    </citation>
    <scope>NUCLEOTIDE SEQUENCE [LARGE SCALE GENOMIC DNA]</scope>
</reference>
<dbReference type="GO" id="GO:0003729">
    <property type="term" value="F:mRNA binding"/>
    <property type="evidence" value="ECO:0007669"/>
    <property type="project" value="InterPro"/>
</dbReference>
<dbReference type="InterPro" id="IPR012933">
    <property type="entry name" value="HicA_mRNA_interferase"/>
</dbReference>
<keyword evidence="5" id="KW-0378">Hydrolase</keyword>
<gene>
    <name evidence="8" type="ORF">COU23_02990</name>
</gene>
<evidence type="ECO:0008006" key="10">
    <source>
        <dbReference type="Google" id="ProtNLM"/>
    </source>
</evidence>
<comment type="caution">
    <text evidence="8">The sequence shown here is derived from an EMBL/GenBank/DDBJ whole genome shotgun (WGS) entry which is preliminary data.</text>
</comment>
<evidence type="ECO:0000313" key="9">
    <source>
        <dbReference type="Proteomes" id="UP000231464"/>
    </source>
</evidence>
<dbReference type="Gene3D" id="3.30.920.30">
    <property type="entry name" value="Hypothetical protein"/>
    <property type="match status" value="1"/>
</dbReference>
<organism evidence="8 9">
    <name type="scientific">Candidatus Kuenenbacteria bacterium CG10_big_fil_rev_8_21_14_0_10_36_11</name>
    <dbReference type="NCBI Taxonomy" id="1974618"/>
    <lineage>
        <taxon>Bacteria</taxon>
        <taxon>Candidatus Kueneniibacteriota</taxon>
    </lineage>
</organism>
<dbReference type="GO" id="GO:0004519">
    <property type="term" value="F:endonuclease activity"/>
    <property type="evidence" value="ECO:0007669"/>
    <property type="project" value="UniProtKB-KW"/>
</dbReference>
<dbReference type="SUPFAM" id="SSF54786">
    <property type="entry name" value="YcfA/nrd intein domain"/>
    <property type="match status" value="1"/>
</dbReference>
<keyword evidence="2" id="KW-1277">Toxin-antitoxin system</keyword>
<dbReference type="Proteomes" id="UP000231464">
    <property type="component" value="Unassembled WGS sequence"/>
</dbReference>
<proteinExistence type="inferred from homology"/>
<evidence type="ECO:0000256" key="6">
    <source>
        <dbReference type="ARBA" id="ARBA00022884"/>
    </source>
</evidence>
<dbReference type="AlphaFoldDB" id="A0A2M6W9W2"/>
<protein>
    <recommendedName>
        <fullName evidence="10">Type II toxin-antitoxin system HicA family toxin</fullName>
    </recommendedName>
</protein>
<keyword evidence="4" id="KW-0255">Endonuclease</keyword>